<dbReference type="Pfam" id="PF11356">
    <property type="entry name" value="T2SSC"/>
    <property type="match status" value="1"/>
</dbReference>
<evidence type="ECO:0000259" key="11">
    <source>
        <dbReference type="Pfam" id="PF11356"/>
    </source>
</evidence>
<protein>
    <submittedName>
        <fullName evidence="12">General secretion pathway protein C</fullName>
    </submittedName>
</protein>
<dbReference type="InterPro" id="IPR024961">
    <property type="entry name" value="T2SS_GspC_N"/>
</dbReference>
<feature type="compositionally biased region" description="Low complexity" evidence="9">
    <location>
        <begin position="150"/>
        <end position="160"/>
    </location>
</feature>
<evidence type="ECO:0000256" key="6">
    <source>
        <dbReference type="ARBA" id="ARBA00022927"/>
    </source>
</evidence>
<comment type="subcellular location">
    <subcellularLocation>
        <location evidence="1">Cell inner membrane</location>
    </subcellularLocation>
</comment>
<evidence type="ECO:0000256" key="2">
    <source>
        <dbReference type="ARBA" id="ARBA00022448"/>
    </source>
</evidence>
<evidence type="ECO:0000256" key="5">
    <source>
        <dbReference type="ARBA" id="ARBA00022692"/>
    </source>
</evidence>
<dbReference type="GO" id="GO:0015031">
    <property type="term" value="P:protein transport"/>
    <property type="evidence" value="ECO:0007669"/>
    <property type="project" value="UniProtKB-KW"/>
</dbReference>
<keyword evidence="3" id="KW-1003">Cell membrane</keyword>
<dbReference type="RefSeq" id="WP_114483360.1">
    <property type="nucleotide sequence ID" value="NZ_QPJU01000005.1"/>
</dbReference>
<feature type="transmembrane region" description="Helical" evidence="10">
    <location>
        <begin position="20"/>
        <end position="43"/>
    </location>
</feature>
<evidence type="ECO:0000256" key="8">
    <source>
        <dbReference type="ARBA" id="ARBA00023136"/>
    </source>
</evidence>
<keyword evidence="2" id="KW-0813">Transport</keyword>
<evidence type="ECO:0000313" key="12">
    <source>
        <dbReference type="EMBL" id="RCX09499.1"/>
    </source>
</evidence>
<comment type="caution">
    <text evidence="12">The sequence shown here is derived from an EMBL/GenBank/DDBJ whole genome shotgun (WGS) entry which is preliminary data.</text>
</comment>
<name>A0A369AJB3_9BURK</name>
<evidence type="ECO:0000256" key="7">
    <source>
        <dbReference type="ARBA" id="ARBA00022989"/>
    </source>
</evidence>
<evidence type="ECO:0000256" key="9">
    <source>
        <dbReference type="SAM" id="MobiDB-lite"/>
    </source>
</evidence>
<evidence type="ECO:0000256" key="4">
    <source>
        <dbReference type="ARBA" id="ARBA00022519"/>
    </source>
</evidence>
<keyword evidence="7 10" id="KW-1133">Transmembrane helix</keyword>
<sequence length="160" mass="15859">MLRLPSFAARGASVPSGGAAWGVRLATLVLWALAAASVAYWGLRLAGRPQDSALPAVATAPAAPDVQAIARLFGAGAAPVAAAAPQASLASRFKLVGVLAGQQSGGGAALLAVDGKPPKPYRVGAQVEPGLVLLALGPREARLGPPGGPPTLTLELPRKP</sequence>
<keyword evidence="4" id="KW-0997">Cell inner membrane</keyword>
<dbReference type="AlphaFoldDB" id="A0A369AJB3"/>
<keyword evidence="6" id="KW-0653">Protein transport</keyword>
<keyword evidence="5 10" id="KW-0812">Transmembrane</keyword>
<dbReference type="GO" id="GO:0005886">
    <property type="term" value="C:plasma membrane"/>
    <property type="evidence" value="ECO:0007669"/>
    <property type="project" value="UniProtKB-SubCell"/>
</dbReference>
<feature type="region of interest" description="Disordered" evidence="9">
    <location>
        <begin position="139"/>
        <end position="160"/>
    </location>
</feature>
<dbReference type="Proteomes" id="UP000252174">
    <property type="component" value="Unassembled WGS sequence"/>
</dbReference>
<evidence type="ECO:0000313" key="13">
    <source>
        <dbReference type="Proteomes" id="UP000252174"/>
    </source>
</evidence>
<dbReference type="EMBL" id="QPJU01000005">
    <property type="protein sequence ID" value="RCX09499.1"/>
    <property type="molecule type" value="Genomic_DNA"/>
</dbReference>
<reference evidence="12 13" key="1">
    <citation type="submission" date="2018-07" db="EMBL/GenBank/DDBJ databases">
        <title>Genomic Encyclopedia of Type Strains, Phase IV (KMG-IV): sequencing the most valuable type-strain genomes for metagenomic binning, comparative biology and taxonomic classification.</title>
        <authorList>
            <person name="Goeker M."/>
        </authorList>
    </citation>
    <scope>NUCLEOTIDE SEQUENCE [LARGE SCALE GENOMIC DNA]</scope>
    <source>
        <strain evidence="12 13">DSM 100911</strain>
    </source>
</reference>
<accession>A0A369AJB3</accession>
<gene>
    <name evidence="12" type="ORF">DFR45_105128</name>
</gene>
<evidence type="ECO:0000256" key="3">
    <source>
        <dbReference type="ARBA" id="ARBA00022475"/>
    </source>
</evidence>
<keyword evidence="13" id="KW-1185">Reference proteome</keyword>
<evidence type="ECO:0000256" key="10">
    <source>
        <dbReference type="SAM" id="Phobius"/>
    </source>
</evidence>
<feature type="domain" description="Type II secretion system protein GspC N-terminal" evidence="11">
    <location>
        <begin position="30"/>
        <end position="135"/>
    </location>
</feature>
<organism evidence="12 13">
    <name type="scientific">Extensimonas vulgaris</name>
    <dbReference type="NCBI Taxonomy" id="1031594"/>
    <lineage>
        <taxon>Bacteria</taxon>
        <taxon>Pseudomonadati</taxon>
        <taxon>Pseudomonadota</taxon>
        <taxon>Betaproteobacteria</taxon>
        <taxon>Burkholderiales</taxon>
        <taxon>Comamonadaceae</taxon>
        <taxon>Extensimonas</taxon>
    </lineage>
</organism>
<evidence type="ECO:0000256" key="1">
    <source>
        <dbReference type="ARBA" id="ARBA00004533"/>
    </source>
</evidence>
<proteinExistence type="predicted"/>
<keyword evidence="8 10" id="KW-0472">Membrane</keyword>